<evidence type="ECO:0000256" key="9">
    <source>
        <dbReference type="ARBA" id="ARBA00022741"/>
    </source>
</evidence>
<evidence type="ECO:0000256" key="8">
    <source>
        <dbReference type="ARBA" id="ARBA00022695"/>
    </source>
</evidence>
<keyword evidence="12" id="KW-0496">Mitochondrion</keyword>
<keyword evidence="9" id="KW-0547">Nucleotide-binding</keyword>
<dbReference type="GO" id="GO:0004140">
    <property type="term" value="F:dephospho-CoA kinase activity"/>
    <property type="evidence" value="ECO:0007669"/>
    <property type="project" value="UniProtKB-EC"/>
</dbReference>
<keyword evidence="13" id="KW-0511">Multifunctional enzyme</keyword>
<evidence type="ECO:0000256" key="20">
    <source>
        <dbReference type="ARBA" id="ARBA00066359"/>
    </source>
</evidence>
<sequence length="520" mass="58084">MASTGLLVVSNIKHLGTSLRSIEKYVSSLYIALNVSTCGAKQEIQPPPPPVWGRLISQVYADSSSYVGNNIDLRVLVTPLKPFDSASGLVKLHKTVDVLFSDAHQPELCESWRRTLNITKPTIFLQDTDMNDLATLESSPQEVKVYPNVVLGGTFDRIHIGHKIFLTQAVLRATQRLVVGVTTATMTKSKTLPYLILPVEERIAQLRDFLMDIDSTLQYDIVPIDDPFGPTQHDPDMDMIVVSAETFRGGQKVNEIRSSKHLSQLDIFVIDIVESNVSDSIHESKVSSSNTRIDLLGTRWRKPEPRPNLPAVPYIIGLTGGIASGKSKMAERLGKLGAHVIDCDKVAHDVYEPGQTCYEKIVKHFGNHILAMDGRIDRTKLGPIVFSNTKELQTLNDIVWPELMVEVKRRLAVLSSLPTPPKVVVLEAAVLLRAGWETECHEVWSMVVPPEEAVRRIIERNGLSEEEACKRLSNQVPNSEIVAKSNVIFSSQWDYDFTQKQAERAWNMLNKELNSRHSSL</sequence>
<dbReference type="Proteomes" id="UP000504634">
    <property type="component" value="Unplaced"/>
</dbReference>
<keyword evidence="8" id="KW-0548">Nucleotidyltransferase</keyword>
<organism evidence="23 24">
    <name type="scientific">Drosophila lebanonensis</name>
    <name type="common">Fruit fly</name>
    <name type="synonym">Scaptodrosophila lebanonensis</name>
    <dbReference type="NCBI Taxonomy" id="7225"/>
    <lineage>
        <taxon>Eukaryota</taxon>
        <taxon>Metazoa</taxon>
        <taxon>Ecdysozoa</taxon>
        <taxon>Arthropoda</taxon>
        <taxon>Hexapoda</taxon>
        <taxon>Insecta</taxon>
        <taxon>Pterygota</taxon>
        <taxon>Neoptera</taxon>
        <taxon>Endopterygota</taxon>
        <taxon>Diptera</taxon>
        <taxon>Brachycera</taxon>
        <taxon>Muscomorpha</taxon>
        <taxon>Ephydroidea</taxon>
        <taxon>Drosophilidae</taxon>
        <taxon>Scaptodrosophila</taxon>
    </lineage>
</organism>
<dbReference type="InterPro" id="IPR004821">
    <property type="entry name" value="Cyt_trans-like"/>
</dbReference>
<accession>A0A6J2TJP1</accession>
<evidence type="ECO:0000259" key="22">
    <source>
        <dbReference type="Pfam" id="PF01467"/>
    </source>
</evidence>
<dbReference type="GO" id="GO:0005759">
    <property type="term" value="C:mitochondrial matrix"/>
    <property type="evidence" value="ECO:0007669"/>
    <property type="project" value="UniProtKB-SubCell"/>
</dbReference>
<dbReference type="SUPFAM" id="SSF52374">
    <property type="entry name" value="Nucleotidylyl transferase"/>
    <property type="match status" value="1"/>
</dbReference>
<evidence type="ECO:0000256" key="11">
    <source>
        <dbReference type="ARBA" id="ARBA00022840"/>
    </source>
</evidence>
<keyword evidence="23" id="KW-1185">Reference proteome</keyword>
<dbReference type="FunFam" id="3.40.50.620:FF:000089">
    <property type="entry name" value="Bifunctional coenzyme A synthase"/>
    <property type="match status" value="1"/>
</dbReference>
<dbReference type="Gene3D" id="3.40.50.300">
    <property type="entry name" value="P-loop containing nucleotide triphosphate hydrolases"/>
    <property type="match status" value="1"/>
</dbReference>
<comment type="pathway">
    <text evidence="17">Cofactor biosynthesis; coenzyme A biosynthesis; CoA from (R)-pantothenate: step 4/5.</text>
</comment>
<dbReference type="NCBIfam" id="TIGR00152">
    <property type="entry name" value="dephospho-CoA kinase"/>
    <property type="match status" value="1"/>
</dbReference>
<dbReference type="NCBIfam" id="TIGR00125">
    <property type="entry name" value="cyt_tran_rel"/>
    <property type="match status" value="1"/>
</dbReference>
<dbReference type="InterPro" id="IPR001977">
    <property type="entry name" value="Depp_CoAkinase"/>
</dbReference>
<evidence type="ECO:0000256" key="2">
    <source>
        <dbReference type="ARBA" id="ARBA00004496"/>
    </source>
</evidence>
<evidence type="ECO:0000256" key="1">
    <source>
        <dbReference type="ARBA" id="ARBA00004305"/>
    </source>
</evidence>
<dbReference type="SUPFAM" id="SSF52540">
    <property type="entry name" value="P-loop containing nucleoside triphosphate hydrolases"/>
    <property type="match status" value="1"/>
</dbReference>
<keyword evidence="10" id="KW-0418">Kinase</keyword>
<evidence type="ECO:0000256" key="7">
    <source>
        <dbReference type="ARBA" id="ARBA00022679"/>
    </source>
</evidence>
<evidence type="ECO:0000256" key="17">
    <source>
        <dbReference type="ARBA" id="ARBA00060565"/>
    </source>
</evidence>
<comment type="catalytic activity">
    <reaction evidence="14">
        <text>(R)-4'-phosphopantetheine + ATP + H(+) = 3'-dephospho-CoA + diphosphate</text>
        <dbReference type="Rhea" id="RHEA:19801"/>
        <dbReference type="ChEBI" id="CHEBI:15378"/>
        <dbReference type="ChEBI" id="CHEBI:30616"/>
        <dbReference type="ChEBI" id="CHEBI:33019"/>
        <dbReference type="ChEBI" id="CHEBI:57328"/>
        <dbReference type="ChEBI" id="CHEBI:61723"/>
        <dbReference type="EC" id="2.7.7.3"/>
    </reaction>
    <physiologicalReaction direction="left-to-right" evidence="14">
        <dbReference type="Rhea" id="RHEA:19802"/>
    </physiologicalReaction>
</comment>
<dbReference type="Gene3D" id="3.40.50.620">
    <property type="entry name" value="HUPs"/>
    <property type="match status" value="1"/>
</dbReference>
<evidence type="ECO:0000256" key="3">
    <source>
        <dbReference type="ARBA" id="ARBA00011245"/>
    </source>
</evidence>
<dbReference type="AlphaFoldDB" id="A0A6J2TJP1"/>
<evidence type="ECO:0000256" key="5">
    <source>
        <dbReference type="ARBA" id="ARBA00022490"/>
    </source>
</evidence>
<protein>
    <recommendedName>
        <fullName evidence="21">Bifunctional coenzyme A synthase</fullName>
        <ecNumber evidence="20">2.7.1.24</ecNumber>
        <ecNumber evidence="4">2.7.7.3</ecNumber>
    </recommendedName>
</protein>
<comment type="pathway">
    <text evidence="18">Cofactor biosynthesis; coenzyme A biosynthesis; CoA from (R)-pantothenate: step 5/5.</text>
</comment>
<dbReference type="EC" id="2.7.1.24" evidence="20"/>
<name>A0A6J2TJP1_DROLE</name>
<dbReference type="PANTHER" id="PTHR10695:SF46">
    <property type="entry name" value="BIFUNCTIONAL COENZYME A SYNTHASE-RELATED"/>
    <property type="match status" value="1"/>
</dbReference>
<dbReference type="InterPro" id="IPR014729">
    <property type="entry name" value="Rossmann-like_a/b/a_fold"/>
</dbReference>
<dbReference type="Pfam" id="PF01121">
    <property type="entry name" value="CoaE"/>
    <property type="match status" value="1"/>
</dbReference>
<feature type="domain" description="Cytidyltransferase-like" evidence="22">
    <location>
        <begin position="150"/>
        <end position="291"/>
    </location>
</feature>
<reference evidence="24" key="1">
    <citation type="submission" date="2025-08" db="UniProtKB">
        <authorList>
            <consortium name="RefSeq"/>
        </authorList>
    </citation>
    <scope>IDENTIFICATION</scope>
    <source>
        <strain evidence="24">11010-0011.00</strain>
        <tissue evidence="24">Whole body</tissue>
    </source>
</reference>
<comment type="subunit">
    <text evidence="3">Monomer.</text>
</comment>
<dbReference type="CDD" id="cd02164">
    <property type="entry name" value="PPAT_CoAS"/>
    <property type="match status" value="1"/>
</dbReference>
<gene>
    <name evidence="24" type="primary">LOC115624973</name>
</gene>
<evidence type="ECO:0000256" key="6">
    <source>
        <dbReference type="ARBA" id="ARBA00022553"/>
    </source>
</evidence>
<evidence type="ECO:0000256" key="21">
    <source>
        <dbReference type="ARBA" id="ARBA00067394"/>
    </source>
</evidence>
<keyword evidence="5" id="KW-0963">Cytoplasm</keyword>
<dbReference type="GO" id="GO:0004595">
    <property type="term" value="F:pantetheine-phosphate adenylyltransferase activity"/>
    <property type="evidence" value="ECO:0007669"/>
    <property type="project" value="UniProtKB-EC"/>
</dbReference>
<comment type="function">
    <text evidence="16">Bifunctional enzyme that catalyzes the fourth and fifth sequential steps of CoA biosynthetic pathway. The fourth reaction is catalyzed by the phosphopantetheine adenylyltransferase, coded by the coaD domain; the fifth reaction is catalyzed by the dephospho-CoA kinase, coded by the coaE domain. May act as a point of CoA biosynthesis regulation.</text>
</comment>
<evidence type="ECO:0000256" key="10">
    <source>
        <dbReference type="ARBA" id="ARBA00022777"/>
    </source>
</evidence>
<dbReference type="OrthoDB" id="330671at2759"/>
<dbReference type="PANTHER" id="PTHR10695">
    <property type="entry name" value="DEPHOSPHO-COA KINASE-RELATED"/>
    <property type="match status" value="1"/>
</dbReference>
<keyword evidence="11" id="KW-0067">ATP-binding</keyword>
<dbReference type="Pfam" id="PF01467">
    <property type="entry name" value="CTP_transf_like"/>
    <property type="match status" value="1"/>
</dbReference>
<dbReference type="NCBIfam" id="NF001985">
    <property type="entry name" value="PRK00777.1"/>
    <property type="match status" value="1"/>
</dbReference>
<evidence type="ECO:0000313" key="24">
    <source>
        <dbReference type="RefSeq" id="XP_030375685.1"/>
    </source>
</evidence>
<dbReference type="CTD" id="38647"/>
<dbReference type="GO" id="GO:0005524">
    <property type="term" value="F:ATP binding"/>
    <property type="evidence" value="ECO:0007669"/>
    <property type="project" value="UniProtKB-KW"/>
</dbReference>
<dbReference type="CDD" id="cd02022">
    <property type="entry name" value="DPCK"/>
    <property type="match status" value="1"/>
</dbReference>
<dbReference type="PROSITE" id="PS51219">
    <property type="entry name" value="DPCK"/>
    <property type="match status" value="1"/>
</dbReference>
<keyword evidence="7" id="KW-0808">Transferase</keyword>
<dbReference type="GeneID" id="115624973"/>
<dbReference type="FunFam" id="3.40.50.300:FF:000899">
    <property type="entry name" value="Bifunctional coenzyme A synthase"/>
    <property type="match status" value="1"/>
</dbReference>
<comment type="similarity">
    <text evidence="19">In the central section; belongs to the eukaryotic CoaD family.</text>
</comment>
<dbReference type="GO" id="GO:0015937">
    <property type="term" value="P:coenzyme A biosynthetic process"/>
    <property type="evidence" value="ECO:0007669"/>
    <property type="project" value="InterPro"/>
</dbReference>
<evidence type="ECO:0000256" key="13">
    <source>
        <dbReference type="ARBA" id="ARBA00023268"/>
    </source>
</evidence>
<dbReference type="RefSeq" id="XP_030375685.1">
    <property type="nucleotide sequence ID" value="XM_030519825.1"/>
</dbReference>
<evidence type="ECO:0000256" key="15">
    <source>
        <dbReference type="ARBA" id="ARBA00051912"/>
    </source>
</evidence>
<evidence type="ECO:0000313" key="23">
    <source>
        <dbReference type="Proteomes" id="UP000504634"/>
    </source>
</evidence>
<evidence type="ECO:0000256" key="12">
    <source>
        <dbReference type="ARBA" id="ARBA00023128"/>
    </source>
</evidence>
<evidence type="ECO:0000256" key="18">
    <source>
        <dbReference type="ARBA" id="ARBA00060696"/>
    </source>
</evidence>
<evidence type="ECO:0000256" key="16">
    <source>
        <dbReference type="ARBA" id="ARBA00059677"/>
    </source>
</evidence>
<evidence type="ECO:0000256" key="19">
    <source>
        <dbReference type="ARBA" id="ARBA00061673"/>
    </source>
</evidence>
<evidence type="ECO:0000256" key="4">
    <source>
        <dbReference type="ARBA" id="ARBA00012392"/>
    </source>
</evidence>
<dbReference type="InterPro" id="IPR027417">
    <property type="entry name" value="P-loop_NTPase"/>
</dbReference>
<evidence type="ECO:0000256" key="14">
    <source>
        <dbReference type="ARBA" id="ARBA00051310"/>
    </source>
</evidence>
<keyword evidence="6" id="KW-0597">Phosphoprotein</keyword>
<comment type="subcellular location">
    <subcellularLocation>
        <location evidence="2">Cytoplasm</location>
    </subcellularLocation>
    <subcellularLocation>
        <location evidence="1">Mitochondrion matrix</location>
    </subcellularLocation>
</comment>
<dbReference type="HAMAP" id="MF_00376">
    <property type="entry name" value="Dephospho_CoA_kinase"/>
    <property type="match status" value="1"/>
</dbReference>
<proteinExistence type="inferred from homology"/>
<comment type="catalytic activity">
    <reaction evidence="15">
        <text>3'-dephospho-CoA + ATP = ADP + CoA + H(+)</text>
        <dbReference type="Rhea" id="RHEA:18245"/>
        <dbReference type="ChEBI" id="CHEBI:15378"/>
        <dbReference type="ChEBI" id="CHEBI:30616"/>
        <dbReference type="ChEBI" id="CHEBI:57287"/>
        <dbReference type="ChEBI" id="CHEBI:57328"/>
        <dbReference type="ChEBI" id="CHEBI:456216"/>
        <dbReference type="EC" id="2.7.1.24"/>
    </reaction>
    <physiologicalReaction direction="left-to-right" evidence="15">
        <dbReference type="Rhea" id="RHEA:18246"/>
    </physiologicalReaction>
</comment>
<dbReference type="EC" id="2.7.7.3" evidence="4"/>